<dbReference type="GO" id="GO:0050136">
    <property type="term" value="F:NADH dehydrogenase (quinone) (non-electrogenic) activity"/>
    <property type="evidence" value="ECO:0007669"/>
    <property type="project" value="UniProtKB-EC"/>
</dbReference>
<evidence type="ECO:0000256" key="6">
    <source>
        <dbReference type="ARBA" id="ARBA00023027"/>
    </source>
</evidence>
<dbReference type="Gene3D" id="3.50.50.100">
    <property type="match status" value="1"/>
</dbReference>
<dbReference type="Pfam" id="PF07992">
    <property type="entry name" value="Pyr_redox_2"/>
    <property type="match status" value="1"/>
</dbReference>
<feature type="domain" description="FAD/NAD(P)-binding" evidence="8">
    <location>
        <begin position="13"/>
        <end position="338"/>
    </location>
</feature>
<accession>A0AAP4BTY7</accession>
<dbReference type="InterPro" id="IPR045024">
    <property type="entry name" value="NDH-2"/>
</dbReference>
<name>A0AAP4BTY7_9CORY</name>
<dbReference type="PANTHER" id="PTHR43706">
    <property type="entry name" value="NADH DEHYDROGENASE"/>
    <property type="match status" value="1"/>
</dbReference>
<keyword evidence="4" id="KW-0274">FAD</keyword>
<evidence type="ECO:0000313" key="9">
    <source>
        <dbReference type="EMBL" id="MDK4325491.1"/>
    </source>
</evidence>
<dbReference type="InterPro" id="IPR036188">
    <property type="entry name" value="FAD/NAD-bd_sf"/>
</dbReference>
<comment type="similarity">
    <text evidence="1">Belongs to the NADH dehydrogenase family.</text>
</comment>
<evidence type="ECO:0000256" key="3">
    <source>
        <dbReference type="ARBA" id="ARBA00022630"/>
    </source>
</evidence>
<dbReference type="PRINTS" id="PR00411">
    <property type="entry name" value="PNDRDTASEI"/>
</dbReference>
<evidence type="ECO:0000256" key="5">
    <source>
        <dbReference type="ARBA" id="ARBA00023002"/>
    </source>
</evidence>
<dbReference type="PANTHER" id="PTHR43706:SF47">
    <property type="entry name" value="EXTERNAL NADH-UBIQUINONE OXIDOREDUCTASE 1, MITOCHONDRIAL-RELATED"/>
    <property type="match status" value="1"/>
</dbReference>
<protein>
    <recommendedName>
        <fullName evidence="2">NADH:ubiquinone reductase (non-electrogenic)</fullName>
        <ecNumber evidence="2">1.6.5.9</ecNumber>
    </recommendedName>
</protein>
<keyword evidence="3" id="KW-0285">Flavoprotein</keyword>
<dbReference type="RefSeq" id="WP_284589506.1">
    <property type="nucleotide sequence ID" value="NZ_CP100361.1"/>
</dbReference>
<sequence>MSQAHRPAGDRHHVVVIGSGFGGLNTVQGLAHSDVDITLIDRTNSHLFQPMLYQVATGLVSAGEIAPSTRQLLRKQNNVDVVRGEVTAIDIEKQTVTASQGDIVKDFAYDSLVVAAGSNQGYFGNNHFAQYAPGMKSIDDALEIRSRLLGAFERAELTDDPEERARLLTFVIIGAGPTGVELAGQLAELSKRGLKGTFKNISPESAKIILLDGAPQVLPPFGKKLGKKAQRTLEKQGIEVRLNAMVSEVDDDKVVYKNMTDDSVHTIESPTKVWSAGVEASPLGKMVAQQADVEFDRGGRVSVNEDLTVGDYDNVYLIGDMMSLNRLPGVAQVAIQTGKHVAKLIDAKTSENSEQDPKEVFDYFDKGSMAIINRGNAVVKMENSEITGFIGWLMWLVVHAQFLTGVRNRLFTVLNWTSNVVSRNRGNLEITEQQRHGRNALLKLGKATADDDEQPVEVKDTKRVQG</sequence>
<evidence type="ECO:0000256" key="2">
    <source>
        <dbReference type="ARBA" id="ARBA00012637"/>
    </source>
</evidence>
<evidence type="ECO:0000259" key="8">
    <source>
        <dbReference type="Pfam" id="PF07992"/>
    </source>
</evidence>
<evidence type="ECO:0000256" key="1">
    <source>
        <dbReference type="ARBA" id="ARBA00005272"/>
    </source>
</evidence>
<reference evidence="9" key="1">
    <citation type="submission" date="2023-05" db="EMBL/GenBank/DDBJ databases">
        <title>Metabolic capabilities are highly conserved among human nasal-associated Corynebacterium species in pangenomic analyses.</title>
        <authorList>
            <person name="Tran T.H."/>
            <person name="Roberts A.Q."/>
            <person name="Escapa I.F."/>
            <person name="Gao W."/>
            <person name="Conlan S."/>
            <person name="Kong H."/>
            <person name="Segre J.A."/>
            <person name="Kelly M.S."/>
            <person name="Lemon K.P."/>
        </authorList>
    </citation>
    <scope>NUCLEOTIDE SEQUENCE</scope>
    <source>
        <strain evidence="9">KPL2654</strain>
    </source>
</reference>
<organism evidence="9 10">
    <name type="scientific">Corynebacterium propinquum</name>
    <dbReference type="NCBI Taxonomy" id="43769"/>
    <lineage>
        <taxon>Bacteria</taxon>
        <taxon>Bacillati</taxon>
        <taxon>Actinomycetota</taxon>
        <taxon>Actinomycetes</taxon>
        <taxon>Mycobacteriales</taxon>
        <taxon>Corynebacteriaceae</taxon>
        <taxon>Corynebacterium</taxon>
    </lineage>
</organism>
<comment type="caution">
    <text evidence="9">The sequence shown here is derived from an EMBL/GenBank/DDBJ whole genome shotgun (WGS) entry which is preliminary data.</text>
</comment>
<gene>
    <name evidence="9" type="ORF">QPX54_03045</name>
</gene>
<comment type="catalytic activity">
    <reaction evidence="7">
        <text>a quinone + NADH + H(+) = a quinol + NAD(+)</text>
        <dbReference type="Rhea" id="RHEA:46160"/>
        <dbReference type="ChEBI" id="CHEBI:15378"/>
        <dbReference type="ChEBI" id="CHEBI:24646"/>
        <dbReference type="ChEBI" id="CHEBI:57540"/>
        <dbReference type="ChEBI" id="CHEBI:57945"/>
        <dbReference type="ChEBI" id="CHEBI:132124"/>
        <dbReference type="EC" id="1.6.5.9"/>
    </reaction>
</comment>
<dbReference type="InterPro" id="IPR023753">
    <property type="entry name" value="FAD/NAD-binding_dom"/>
</dbReference>
<dbReference type="SUPFAM" id="SSF51905">
    <property type="entry name" value="FAD/NAD(P)-binding domain"/>
    <property type="match status" value="1"/>
</dbReference>
<evidence type="ECO:0000256" key="4">
    <source>
        <dbReference type="ARBA" id="ARBA00022827"/>
    </source>
</evidence>
<dbReference type="EC" id="1.6.5.9" evidence="2"/>
<evidence type="ECO:0000313" key="10">
    <source>
        <dbReference type="Proteomes" id="UP001226160"/>
    </source>
</evidence>
<dbReference type="PRINTS" id="PR00368">
    <property type="entry name" value="FADPNR"/>
</dbReference>
<keyword evidence="5 9" id="KW-0560">Oxidoreductase</keyword>
<evidence type="ECO:0000256" key="7">
    <source>
        <dbReference type="ARBA" id="ARBA00047599"/>
    </source>
</evidence>
<keyword evidence="6" id="KW-0520">NAD</keyword>
<dbReference type="AlphaFoldDB" id="A0AAP4BTY7"/>
<proteinExistence type="inferred from homology"/>
<dbReference type="EMBL" id="JASNVP010000002">
    <property type="protein sequence ID" value="MDK4325491.1"/>
    <property type="molecule type" value="Genomic_DNA"/>
</dbReference>
<dbReference type="Proteomes" id="UP001226160">
    <property type="component" value="Unassembled WGS sequence"/>
</dbReference>